<gene>
    <name evidence="1" type="primary">jg26975</name>
    <name evidence="1" type="ORF">PAEG_LOCUS18092</name>
</gene>
<dbReference type="EMBL" id="CAKXAJ010025588">
    <property type="protein sequence ID" value="CAH2241675.1"/>
    <property type="molecule type" value="Genomic_DNA"/>
</dbReference>
<accession>A0A8S4RTE3</accession>
<evidence type="ECO:0000313" key="2">
    <source>
        <dbReference type="Proteomes" id="UP000838756"/>
    </source>
</evidence>
<dbReference type="AlphaFoldDB" id="A0A8S4RTE3"/>
<keyword evidence="2" id="KW-1185">Reference proteome</keyword>
<dbReference type="Proteomes" id="UP000838756">
    <property type="component" value="Unassembled WGS sequence"/>
</dbReference>
<reference evidence="1" key="1">
    <citation type="submission" date="2022-03" db="EMBL/GenBank/DDBJ databases">
        <authorList>
            <person name="Lindestad O."/>
        </authorList>
    </citation>
    <scope>NUCLEOTIDE SEQUENCE</scope>
</reference>
<proteinExistence type="predicted"/>
<name>A0A8S4RTE3_9NEOP</name>
<protein>
    <submittedName>
        <fullName evidence="1">Jg26975 protein</fullName>
    </submittedName>
</protein>
<sequence length="131" mass="14534">MSTGVRTRSPESEAEVPPTRLSPLRQLSSKFLFITKSRSFIIIISPLQPTAGLRLLHHAISVYCWLAASSSSLLRLRYHPSIELVFGRCFCVQRAVAKPESLGSTAHPPYDICGPPSSISGPLLFERYHEL</sequence>
<evidence type="ECO:0000313" key="1">
    <source>
        <dbReference type="EMBL" id="CAH2241675.1"/>
    </source>
</evidence>
<comment type="caution">
    <text evidence="1">The sequence shown here is derived from an EMBL/GenBank/DDBJ whole genome shotgun (WGS) entry which is preliminary data.</text>
</comment>
<organism evidence="1 2">
    <name type="scientific">Pararge aegeria aegeria</name>
    <dbReference type="NCBI Taxonomy" id="348720"/>
    <lineage>
        <taxon>Eukaryota</taxon>
        <taxon>Metazoa</taxon>
        <taxon>Ecdysozoa</taxon>
        <taxon>Arthropoda</taxon>
        <taxon>Hexapoda</taxon>
        <taxon>Insecta</taxon>
        <taxon>Pterygota</taxon>
        <taxon>Neoptera</taxon>
        <taxon>Endopterygota</taxon>
        <taxon>Lepidoptera</taxon>
        <taxon>Glossata</taxon>
        <taxon>Ditrysia</taxon>
        <taxon>Papilionoidea</taxon>
        <taxon>Nymphalidae</taxon>
        <taxon>Satyrinae</taxon>
        <taxon>Satyrini</taxon>
        <taxon>Parargina</taxon>
        <taxon>Pararge</taxon>
    </lineage>
</organism>